<sequence>MPVVTLTATDLRDRIAAGALSAEEVANAFLTQIEAREPAIGAWAFLDGDDMIAQARRLDADRRAGRPLGALHGLPVAVKDVIDVARMPTGNGTPIDDARIASEDATCIARLRAAGAIIAGKTVTAELAFMHPGKTRNPVNGGHTPGGSSSGSAAAVASRMAPLAIGTQTGGSVIRPASFCGCVGYKPTFGRISRAGVLRQSQTLDTIGVFASSVADAALLGDALFGHDPRDPAMRPGPGPRLLETARARPPVTPTLALLRMPGWEEAVHPDMAAALDELADHLGDRCFEVTLPPLYDDAVRIRERINLAEMARNFDRYARHREALSPRMIAALDEGGSITARDYLVALDWPEILHAGLKEILSRCDAILTAAAPGPAPEGLESTGNSIFNGLWTMTGMPAVTVPLFESQDGLPMGAQLVGPREGDARLLRTAGWLVRTLSPKGEAR</sequence>
<evidence type="ECO:0000259" key="2">
    <source>
        <dbReference type="Pfam" id="PF01425"/>
    </source>
</evidence>
<accession>K2H6S8</accession>
<dbReference type="PATRIC" id="fig|1231392.3.peg.2574"/>
<comment type="similarity">
    <text evidence="1">Belongs to the amidase family.</text>
</comment>
<dbReference type="AlphaFoldDB" id="K2H6S8"/>
<feature type="domain" description="Amidase" evidence="2">
    <location>
        <begin position="24"/>
        <end position="429"/>
    </location>
</feature>
<dbReference type="STRING" id="1231392.OCGS_2560"/>
<evidence type="ECO:0000313" key="4">
    <source>
        <dbReference type="Proteomes" id="UP000006765"/>
    </source>
</evidence>
<evidence type="ECO:0000313" key="3">
    <source>
        <dbReference type="EMBL" id="EKE43368.1"/>
    </source>
</evidence>
<dbReference type="Gene3D" id="3.90.1300.10">
    <property type="entry name" value="Amidase signature (AS) domain"/>
    <property type="match status" value="1"/>
</dbReference>
<dbReference type="EMBL" id="AMGO01000062">
    <property type="protein sequence ID" value="EKE43368.1"/>
    <property type="molecule type" value="Genomic_DNA"/>
</dbReference>
<dbReference type="Pfam" id="PF01425">
    <property type="entry name" value="Amidase"/>
    <property type="match status" value="1"/>
</dbReference>
<comment type="caution">
    <text evidence="3">The sequence shown here is derived from an EMBL/GenBank/DDBJ whole genome shotgun (WGS) entry which is preliminary data.</text>
</comment>
<keyword evidence="3" id="KW-0808">Transferase</keyword>
<dbReference type="SUPFAM" id="SSF75304">
    <property type="entry name" value="Amidase signature (AS) enzymes"/>
    <property type="match status" value="1"/>
</dbReference>
<protein>
    <submittedName>
        <fullName evidence="3">Asp-tRNA Asn/Glu-tRNA Gln amidotransferase subunit A</fullName>
    </submittedName>
</protein>
<proteinExistence type="inferred from homology"/>
<name>K2H6S8_9RHOB</name>
<dbReference type="PANTHER" id="PTHR11895:SF7">
    <property type="entry name" value="GLUTAMYL-TRNA(GLN) AMIDOTRANSFERASE SUBUNIT A, MITOCHONDRIAL"/>
    <property type="match status" value="1"/>
</dbReference>
<gene>
    <name evidence="3" type="ORF">OCGS_2560</name>
</gene>
<dbReference type="PANTHER" id="PTHR11895">
    <property type="entry name" value="TRANSAMIDASE"/>
    <property type="match status" value="1"/>
</dbReference>
<dbReference type="InterPro" id="IPR036928">
    <property type="entry name" value="AS_sf"/>
</dbReference>
<organism evidence="3 4">
    <name type="scientific">Oceaniovalibus guishaninsula JLT2003</name>
    <dbReference type="NCBI Taxonomy" id="1231392"/>
    <lineage>
        <taxon>Bacteria</taxon>
        <taxon>Pseudomonadati</taxon>
        <taxon>Pseudomonadota</taxon>
        <taxon>Alphaproteobacteria</taxon>
        <taxon>Rhodobacterales</taxon>
        <taxon>Roseobacteraceae</taxon>
        <taxon>Oceaniovalibus</taxon>
    </lineage>
</organism>
<reference evidence="3 4" key="1">
    <citation type="journal article" date="2012" name="J. Bacteriol.">
        <title>Draft Genome Sequence of Oceaniovalibus guishaninsula JLT2003T.</title>
        <authorList>
            <person name="Tang K."/>
            <person name="Liu K."/>
            <person name="Jiao N."/>
        </authorList>
    </citation>
    <scope>NUCLEOTIDE SEQUENCE [LARGE SCALE GENOMIC DNA]</scope>
    <source>
        <strain evidence="3 4">JLT2003</strain>
    </source>
</reference>
<dbReference type="GO" id="GO:0016740">
    <property type="term" value="F:transferase activity"/>
    <property type="evidence" value="ECO:0007669"/>
    <property type="project" value="UniProtKB-KW"/>
</dbReference>
<evidence type="ECO:0000256" key="1">
    <source>
        <dbReference type="ARBA" id="ARBA00009199"/>
    </source>
</evidence>
<dbReference type="InterPro" id="IPR023631">
    <property type="entry name" value="Amidase_dom"/>
</dbReference>
<dbReference type="InterPro" id="IPR000120">
    <property type="entry name" value="Amidase"/>
</dbReference>
<keyword evidence="4" id="KW-1185">Reference proteome</keyword>
<dbReference type="Proteomes" id="UP000006765">
    <property type="component" value="Unassembled WGS sequence"/>
</dbReference>
<dbReference type="eggNOG" id="COG0154">
    <property type="taxonomic scope" value="Bacteria"/>
</dbReference>